<dbReference type="EMBL" id="MVBO01000024">
    <property type="protein sequence ID" value="OZJ05003.1"/>
    <property type="molecule type" value="Genomic_DNA"/>
</dbReference>
<evidence type="ECO:0000313" key="6">
    <source>
        <dbReference type="Proteomes" id="UP000242875"/>
    </source>
</evidence>
<reference evidence="5 6" key="1">
    <citation type="journal article" date="2017" name="Mycologia">
        <title>Bifiguratus adelaidae, gen. et sp. nov., a new member of Mucoromycotina in endophytic and soil-dwelling habitats.</title>
        <authorList>
            <person name="Torres-Cruz T.J."/>
            <person name="Billingsley Tobias T.L."/>
            <person name="Almatruk M."/>
            <person name="Hesse C."/>
            <person name="Kuske C.R."/>
            <person name="Desiro A."/>
            <person name="Benucci G.M."/>
            <person name="Bonito G."/>
            <person name="Stajich J.E."/>
            <person name="Dunlap C."/>
            <person name="Arnold A.E."/>
            <person name="Porras-Alfaro A."/>
        </authorList>
    </citation>
    <scope>NUCLEOTIDE SEQUENCE [LARGE SCALE GENOMIC DNA]</scope>
    <source>
        <strain evidence="5 6">AZ0501</strain>
    </source>
</reference>
<evidence type="ECO:0000256" key="3">
    <source>
        <dbReference type="ARBA" id="ARBA00022679"/>
    </source>
</evidence>
<dbReference type="InterPro" id="IPR029063">
    <property type="entry name" value="SAM-dependent_MTases_sf"/>
</dbReference>
<gene>
    <name evidence="5" type="ORF">BZG36_02119</name>
</gene>
<protein>
    <recommendedName>
        <fullName evidence="4">Methyltransferase type 11 domain-containing protein</fullName>
    </recommendedName>
</protein>
<dbReference type="AlphaFoldDB" id="A0A261Y325"/>
<dbReference type="Proteomes" id="UP000242875">
    <property type="component" value="Unassembled WGS sequence"/>
</dbReference>
<dbReference type="Gene3D" id="1.10.10.2560">
    <property type="match status" value="1"/>
</dbReference>
<dbReference type="GO" id="GO:0032259">
    <property type="term" value="P:methylation"/>
    <property type="evidence" value="ECO:0007669"/>
    <property type="project" value="UniProtKB-KW"/>
</dbReference>
<organism evidence="5 6">
    <name type="scientific">Bifiguratus adelaidae</name>
    <dbReference type="NCBI Taxonomy" id="1938954"/>
    <lineage>
        <taxon>Eukaryota</taxon>
        <taxon>Fungi</taxon>
        <taxon>Fungi incertae sedis</taxon>
        <taxon>Mucoromycota</taxon>
        <taxon>Mucoromycotina</taxon>
        <taxon>Endogonomycetes</taxon>
        <taxon>Endogonales</taxon>
        <taxon>Endogonales incertae sedis</taxon>
        <taxon>Bifiguratus</taxon>
    </lineage>
</organism>
<dbReference type="PANTHER" id="PTHR44942">
    <property type="entry name" value="METHYLTRANSF_11 DOMAIN-CONTAINING PROTEIN"/>
    <property type="match status" value="1"/>
</dbReference>
<dbReference type="GO" id="GO:0008757">
    <property type="term" value="F:S-adenosylmethionine-dependent methyltransferase activity"/>
    <property type="evidence" value="ECO:0007669"/>
    <property type="project" value="InterPro"/>
</dbReference>
<dbReference type="Gene3D" id="3.40.50.150">
    <property type="entry name" value="Vaccinia Virus protein VP39"/>
    <property type="match status" value="1"/>
</dbReference>
<keyword evidence="2" id="KW-0489">Methyltransferase</keyword>
<accession>A0A261Y325</accession>
<evidence type="ECO:0000256" key="1">
    <source>
        <dbReference type="ARBA" id="ARBA00008361"/>
    </source>
</evidence>
<dbReference type="PANTHER" id="PTHR44942:SF4">
    <property type="entry name" value="METHYLTRANSFERASE TYPE 11 DOMAIN-CONTAINING PROTEIN"/>
    <property type="match status" value="1"/>
</dbReference>
<comment type="similarity">
    <text evidence="1">Belongs to the methyltransferase superfamily.</text>
</comment>
<name>A0A261Y325_9FUNG</name>
<dbReference type="CDD" id="cd02440">
    <property type="entry name" value="AdoMet_MTases"/>
    <property type="match status" value="1"/>
</dbReference>
<proteinExistence type="inferred from homology"/>
<sequence>MNAVKQATSHIRHAIPTSVSASSKLAGARQVADFRPQYPSMVFKYLAEMTPKRDTVADIACSTGHRTVGLAPHFTKVYGIDSNIEKLHRAQRADNILYIPSTSDATTLDSNSIDLVTVSTSLFFLNHAKFFAETQRILKPETGTLGVIAHTYLPNISPEVDRLVHHVWRTLGEHGYIPPQRLNVVEWDIMDKIVIPQGFKEICGPIVEATSNNSAIPATKTNGGHPRYSHITQWTLEDLLHYIRTWEYTIVAQNQDNHDPVAPLQKLLEEAWAADANTPKDVRWEFRLRLARKTADA</sequence>
<feature type="domain" description="Methyltransferase type 11" evidence="4">
    <location>
        <begin position="58"/>
        <end position="141"/>
    </location>
</feature>
<comment type="caution">
    <text evidence="5">The sequence shown here is derived from an EMBL/GenBank/DDBJ whole genome shotgun (WGS) entry which is preliminary data.</text>
</comment>
<evidence type="ECO:0000259" key="4">
    <source>
        <dbReference type="Pfam" id="PF08241"/>
    </source>
</evidence>
<dbReference type="InterPro" id="IPR013216">
    <property type="entry name" value="Methyltransf_11"/>
</dbReference>
<dbReference type="InterPro" id="IPR051052">
    <property type="entry name" value="Diverse_substrate_MTase"/>
</dbReference>
<dbReference type="OrthoDB" id="10027013at2759"/>
<evidence type="ECO:0000256" key="2">
    <source>
        <dbReference type="ARBA" id="ARBA00022603"/>
    </source>
</evidence>
<dbReference type="Pfam" id="PF08241">
    <property type="entry name" value="Methyltransf_11"/>
    <property type="match status" value="1"/>
</dbReference>
<dbReference type="SUPFAM" id="SSF53335">
    <property type="entry name" value="S-adenosyl-L-methionine-dependent methyltransferases"/>
    <property type="match status" value="1"/>
</dbReference>
<evidence type="ECO:0000313" key="5">
    <source>
        <dbReference type="EMBL" id="OZJ05003.1"/>
    </source>
</evidence>
<keyword evidence="6" id="KW-1185">Reference proteome</keyword>
<keyword evidence="3" id="KW-0808">Transferase</keyword>